<dbReference type="EMBL" id="JAGZMU010000003">
    <property type="protein sequence ID" value="MBS4893326.1"/>
    <property type="molecule type" value="Genomic_DNA"/>
</dbReference>
<evidence type="ECO:0000313" key="2">
    <source>
        <dbReference type="Proteomes" id="UP000778864"/>
    </source>
</evidence>
<proteinExistence type="predicted"/>
<organism evidence="1 2">
    <name type="scientific">Veillonella parvula</name>
    <name type="common">Staphylococcus parvulus</name>
    <dbReference type="NCBI Taxonomy" id="29466"/>
    <lineage>
        <taxon>Bacteria</taxon>
        <taxon>Bacillati</taxon>
        <taxon>Bacillota</taxon>
        <taxon>Negativicutes</taxon>
        <taxon>Veillonellales</taxon>
        <taxon>Veillonellaceae</taxon>
        <taxon>Veillonella</taxon>
    </lineage>
</organism>
<gene>
    <name evidence="1" type="ORF">KHZ90_06055</name>
</gene>
<protein>
    <submittedName>
        <fullName evidence="1">TonB-dependent receptor</fullName>
    </submittedName>
</protein>
<evidence type="ECO:0000313" key="1">
    <source>
        <dbReference type="EMBL" id="MBS4893326.1"/>
    </source>
</evidence>
<dbReference type="Proteomes" id="UP000778864">
    <property type="component" value="Unassembled WGS sequence"/>
</dbReference>
<name>A0A413EBV8_VEIPA</name>
<dbReference type="RefSeq" id="WP_118091188.1">
    <property type="nucleotide sequence ID" value="NZ_CALLTU010000011.1"/>
</dbReference>
<dbReference type="AlphaFoldDB" id="A0A413EBV8"/>
<comment type="caution">
    <text evidence="1">The sequence shown here is derived from an EMBL/GenBank/DDBJ whole genome shotgun (WGS) entry which is preliminary data.</text>
</comment>
<reference evidence="1" key="1">
    <citation type="submission" date="2021-02" db="EMBL/GenBank/DDBJ databases">
        <title>Infant gut strain persistence is associated with maternal origin, phylogeny, and functional potential including surface adhesion and iron acquisition.</title>
        <authorList>
            <person name="Lou Y.C."/>
        </authorList>
    </citation>
    <scope>NUCLEOTIDE SEQUENCE</scope>
    <source>
        <strain evidence="1">L3_108_031G1_dasL3_108_031G1_concoct_20</strain>
    </source>
</reference>
<accession>A0A413EBV8</accession>
<sequence>MKRKCMITGLVIGLQLVSGYSYVTDASWLSKTWDRLETNAAKQSYDWPKAEQYTHYAGGQLVGANLPDEDMMVLGVSLGNTFDSVKASLGQPTKETSRGLTYGGVTFGSFKMDGVESVVTYMMIENRDATTHRGIAVGDSMRKVLNVYGRPDLVDSNNRWFYGKYRYRTDMMHGIQFEQKGDKVSKIMIYK</sequence>
<keyword evidence="1" id="KW-0675">Receptor</keyword>